<proteinExistence type="predicted"/>
<keyword evidence="2" id="KW-1185">Reference proteome</keyword>
<sequence length="48" mass="5380">MGSCWCAFSCSALSSPYHRRPLVSCRWPHLLCHFHETFVTGQAADIIG</sequence>
<name>A0A249P6N2_9HYPH</name>
<reference evidence="1 2" key="1">
    <citation type="submission" date="2017-08" db="EMBL/GenBank/DDBJ databases">
        <title>Multipartite genome sequences of Sinorhizobium species nodulating soybeans.</title>
        <authorList>
            <person name="Tian C.F."/>
        </authorList>
    </citation>
    <scope>NUCLEOTIDE SEQUENCE [LARGE SCALE GENOMIC DNA]</scope>
    <source>
        <strain evidence="1 2">CCBAU 05684</strain>
    </source>
</reference>
<dbReference type="Proteomes" id="UP000217211">
    <property type="component" value="Chromosome"/>
</dbReference>
<dbReference type="AlphaFoldDB" id="A0A249P6N2"/>
<evidence type="ECO:0000313" key="2">
    <source>
        <dbReference type="Proteomes" id="UP000217211"/>
    </source>
</evidence>
<dbReference type="KEGG" id="esj:SJ05684_c01170"/>
<evidence type="ECO:0000313" key="1">
    <source>
        <dbReference type="EMBL" id="ASY61588.1"/>
    </source>
</evidence>
<accession>A0A249P6N2</accession>
<protein>
    <submittedName>
        <fullName evidence="1">Uncharacterized protein</fullName>
    </submittedName>
</protein>
<dbReference type="EMBL" id="CP023067">
    <property type="protein sequence ID" value="ASY61588.1"/>
    <property type="molecule type" value="Genomic_DNA"/>
</dbReference>
<organism evidence="1 2">
    <name type="scientific">Sinorhizobium sojae CCBAU 05684</name>
    <dbReference type="NCBI Taxonomy" id="716928"/>
    <lineage>
        <taxon>Bacteria</taxon>
        <taxon>Pseudomonadati</taxon>
        <taxon>Pseudomonadota</taxon>
        <taxon>Alphaproteobacteria</taxon>
        <taxon>Hyphomicrobiales</taxon>
        <taxon>Rhizobiaceae</taxon>
        <taxon>Sinorhizobium/Ensifer group</taxon>
        <taxon>Sinorhizobium</taxon>
    </lineage>
</organism>
<gene>
    <name evidence="1" type="ORF">SJ05684_c01170</name>
</gene>